<dbReference type="InterPro" id="IPR011009">
    <property type="entry name" value="Kinase-like_dom_sf"/>
</dbReference>
<evidence type="ECO:0000256" key="5">
    <source>
        <dbReference type="ARBA" id="ARBA00022741"/>
    </source>
</evidence>
<dbReference type="NCBIfam" id="TIGR01767">
    <property type="entry name" value="MTRK"/>
    <property type="match status" value="1"/>
</dbReference>
<keyword evidence="6" id="KW-0418">Kinase</keyword>
<comment type="subunit">
    <text evidence="2">Homodimer.</text>
</comment>
<dbReference type="PANTHER" id="PTHR34273">
    <property type="entry name" value="METHYLTHIORIBOSE KINASE"/>
    <property type="match status" value="1"/>
</dbReference>
<evidence type="ECO:0000256" key="6">
    <source>
        <dbReference type="ARBA" id="ARBA00022777"/>
    </source>
</evidence>
<dbReference type="Pfam" id="PF01636">
    <property type="entry name" value="APH"/>
    <property type="match status" value="1"/>
</dbReference>
<evidence type="ECO:0000256" key="4">
    <source>
        <dbReference type="ARBA" id="ARBA00022679"/>
    </source>
</evidence>
<dbReference type="PIRSF" id="PIRSF031134">
    <property type="entry name" value="MTRK"/>
    <property type="match status" value="1"/>
</dbReference>
<dbReference type="AlphaFoldDB" id="A0A0C9QAJ7"/>
<evidence type="ECO:0000313" key="10">
    <source>
        <dbReference type="Proteomes" id="UP000032552"/>
    </source>
</evidence>
<dbReference type="SUPFAM" id="SSF56112">
    <property type="entry name" value="Protein kinase-like (PK-like)"/>
    <property type="match status" value="1"/>
</dbReference>
<dbReference type="EMBL" id="BAYM01000013">
    <property type="protein sequence ID" value="GAN35688.1"/>
    <property type="molecule type" value="Genomic_DNA"/>
</dbReference>
<comment type="caution">
    <text evidence="9">The sequence shown here is derived from an EMBL/GenBank/DDBJ whole genome shotgun (WGS) entry which is preliminary data.</text>
</comment>
<dbReference type="InterPro" id="IPR009212">
    <property type="entry name" value="Methylthioribose_kinase"/>
</dbReference>
<evidence type="ECO:0000256" key="7">
    <source>
        <dbReference type="ARBA" id="ARBA00022840"/>
    </source>
</evidence>
<gene>
    <name evidence="9" type="ORF">LC0644_0277</name>
</gene>
<dbReference type="Gene3D" id="3.90.1200.10">
    <property type="match status" value="1"/>
</dbReference>
<keyword evidence="5" id="KW-0547">Nucleotide-binding</keyword>
<dbReference type="Gene3D" id="3.30.200.20">
    <property type="entry name" value="Phosphorylase Kinase, domain 1"/>
    <property type="match status" value="1"/>
</dbReference>
<proteinExistence type="inferred from homology"/>
<dbReference type="EC" id="2.7.1.100" evidence="3"/>
<evidence type="ECO:0000259" key="8">
    <source>
        <dbReference type="Pfam" id="PF01636"/>
    </source>
</evidence>
<comment type="similarity">
    <text evidence="1">Belongs to the methylthioribose kinase family.</text>
</comment>
<evidence type="ECO:0000256" key="3">
    <source>
        <dbReference type="ARBA" id="ARBA00012128"/>
    </source>
</evidence>
<dbReference type="GO" id="GO:0046522">
    <property type="term" value="F:S-methyl-5-thioribose kinase activity"/>
    <property type="evidence" value="ECO:0007669"/>
    <property type="project" value="UniProtKB-EC"/>
</dbReference>
<dbReference type="PANTHER" id="PTHR34273:SF2">
    <property type="entry name" value="METHYLTHIORIBOSE KINASE"/>
    <property type="match status" value="1"/>
</dbReference>
<reference evidence="10" key="1">
    <citation type="submission" date="2014-05" db="EMBL/GenBank/DDBJ databases">
        <title>Whole genome sequencing of Lactobacillus casei NRIC0644.</title>
        <authorList>
            <person name="Atarashi H."/>
            <person name="Yoshida Y."/>
            <person name="Fujimura S."/>
            <person name="Tanaka N."/>
            <person name="Shiwa Y."/>
            <person name="Yoshikawa H."/>
            <person name="Okada S."/>
            <person name="Nakagawa J."/>
        </authorList>
    </citation>
    <scope>NUCLEOTIDE SEQUENCE [LARGE SCALE GENOMIC DNA]</scope>
    <source>
        <strain evidence="10">NRIC0644</strain>
    </source>
</reference>
<accession>A0A0C9QAJ7</accession>
<dbReference type="GO" id="GO:0009086">
    <property type="term" value="P:methionine biosynthetic process"/>
    <property type="evidence" value="ECO:0007669"/>
    <property type="project" value="InterPro"/>
</dbReference>
<dbReference type="RefSeq" id="WP_045624341.1">
    <property type="nucleotide sequence ID" value="NZ_BAYM01000013.1"/>
</dbReference>
<dbReference type="GO" id="GO:0005524">
    <property type="term" value="F:ATP binding"/>
    <property type="evidence" value="ECO:0007669"/>
    <property type="project" value="UniProtKB-KW"/>
</dbReference>
<dbReference type="Proteomes" id="UP000032552">
    <property type="component" value="Unassembled WGS sequence"/>
</dbReference>
<sequence length="414" mass="46950">MNYNEHFLLNTATAKQYVIDKTSIFPNTKAEDLESVELSDGNINYVYRVFNKNKSVIVKQSDNKIRTSGRALDVGRSQIEFKILSIERQLAGDVIPEVYDYDKNMSVIIMEDISAYKNLRSELARGKTFSELADEVSDFLVASLLPTTDLILDRHQKKQRVKEFVNIELCDITEDLVLTEPYYNYKGRNIFDPSLKSFVEQNLYSNSELKANVGMLRNNFMNNAQALLHGDLHSGSIFVNHEGIKVIDPEFAFYGPMGYDIGNVIGNLIFPYIIHLEKCLADGLPEDSFTRWIEKTIASIFDLTFIKMEARFDEMVSFPLYRERKFKNKYLASVAADSLGFAGTEVIRRTIGDSKVSEINAIDDDQVRNSVSRVLVKSGINLVLNRNDYTKGSQIVQDLYDITADEVLGGVLIG</sequence>
<protein>
    <recommendedName>
        <fullName evidence="3">S-methyl-5-thioribose kinase</fullName>
        <ecNumber evidence="3">2.7.1.100</ecNumber>
    </recommendedName>
</protein>
<keyword evidence="7" id="KW-0067">ATP-binding</keyword>
<evidence type="ECO:0000256" key="2">
    <source>
        <dbReference type="ARBA" id="ARBA00011738"/>
    </source>
</evidence>
<organism evidence="9 10">
    <name type="scientific">Lacticaseibacillus paracasei NRIC 0644</name>
    <dbReference type="NCBI Taxonomy" id="1435038"/>
    <lineage>
        <taxon>Bacteria</taxon>
        <taxon>Bacillati</taxon>
        <taxon>Bacillota</taxon>
        <taxon>Bacilli</taxon>
        <taxon>Lactobacillales</taxon>
        <taxon>Lactobacillaceae</taxon>
        <taxon>Lacticaseibacillus</taxon>
    </lineage>
</organism>
<evidence type="ECO:0000256" key="1">
    <source>
        <dbReference type="ARBA" id="ARBA00010165"/>
    </source>
</evidence>
<keyword evidence="4" id="KW-0808">Transferase</keyword>
<dbReference type="InterPro" id="IPR002575">
    <property type="entry name" value="Aminoglycoside_PTrfase"/>
</dbReference>
<feature type="domain" description="Aminoglycoside phosphotransferase" evidence="8">
    <location>
        <begin position="224"/>
        <end position="265"/>
    </location>
</feature>
<name>A0A0C9QAJ7_LACPA</name>
<evidence type="ECO:0000313" key="9">
    <source>
        <dbReference type="EMBL" id="GAN35688.1"/>
    </source>
</evidence>